<evidence type="ECO:0000313" key="3">
    <source>
        <dbReference type="EMBL" id="CAI2365475.1"/>
    </source>
</evidence>
<evidence type="ECO:0000259" key="2">
    <source>
        <dbReference type="Pfam" id="PF04153"/>
    </source>
</evidence>
<feature type="region of interest" description="Disordered" evidence="1">
    <location>
        <begin position="351"/>
        <end position="371"/>
    </location>
</feature>
<evidence type="ECO:0000313" key="4">
    <source>
        <dbReference type="Proteomes" id="UP001295684"/>
    </source>
</evidence>
<feature type="compositionally biased region" description="Polar residues" evidence="1">
    <location>
        <begin position="351"/>
        <end position="360"/>
    </location>
</feature>
<protein>
    <recommendedName>
        <fullName evidence="2">NOT2/NOT3/NOT5 C-terminal domain-containing protein</fullName>
    </recommendedName>
</protein>
<feature type="region of interest" description="Disordered" evidence="1">
    <location>
        <begin position="117"/>
        <end position="163"/>
    </location>
</feature>
<feature type="compositionally biased region" description="Basic and acidic residues" evidence="1">
    <location>
        <begin position="151"/>
        <end position="163"/>
    </location>
</feature>
<dbReference type="EMBL" id="CAMPGE010006607">
    <property type="protein sequence ID" value="CAI2365475.1"/>
    <property type="molecule type" value="Genomic_DNA"/>
</dbReference>
<dbReference type="GO" id="GO:0006355">
    <property type="term" value="P:regulation of DNA-templated transcription"/>
    <property type="evidence" value="ECO:0007669"/>
    <property type="project" value="InterPro"/>
</dbReference>
<feature type="compositionally biased region" description="Basic residues" evidence="1">
    <location>
        <begin position="1"/>
        <end position="20"/>
    </location>
</feature>
<evidence type="ECO:0000256" key="1">
    <source>
        <dbReference type="SAM" id="MobiDB-lite"/>
    </source>
</evidence>
<keyword evidence="4" id="KW-1185">Reference proteome</keyword>
<reference evidence="3" key="1">
    <citation type="submission" date="2023-07" db="EMBL/GenBank/DDBJ databases">
        <authorList>
            <consortium name="AG Swart"/>
            <person name="Singh M."/>
            <person name="Singh A."/>
            <person name="Seah K."/>
            <person name="Emmerich C."/>
        </authorList>
    </citation>
    <scope>NUCLEOTIDE SEQUENCE</scope>
    <source>
        <strain evidence="3">DP1</strain>
    </source>
</reference>
<gene>
    <name evidence="3" type="ORF">ECRASSUSDP1_LOCUS6804</name>
</gene>
<accession>A0AAD1UHK9</accession>
<feature type="compositionally biased region" description="Polar residues" evidence="1">
    <location>
        <begin position="298"/>
        <end position="310"/>
    </location>
</feature>
<feature type="region of interest" description="Disordered" evidence="1">
    <location>
        <begin position="298"/>
        <end position="331"/>
    </location>
</feature>
<dbReference type="Pfam" id="PF04153">
    <property type="entry name" value="NOT2_3_5_C"/>
    <property type="match status" value="1"/>
</dbReference>
<dbReference type="InterPro" id="IPR038635">
    <property type="entry name" value="CCR4-NOT_su2/3/5_C_sf"/>
</dbReference>
<dbReference type="AlphaFoldDB" id="A0AAD1UHK9"/>
<comment type="caution">
    <text evidence="3">The sequence shown here is derived from an EMBL/GenBank/DDBJ whole genome shotgun (WGS) entry which is preliminary data.</text>
</comment>
<dbReference type="Gene3D" id="2.30.30.1020">
    <property type="entry name" value="CCR4-NOT complex subunit 2/3/5, C-terminal domain"/>
    <property type="match status" value="1"/>
</dbReference>
<proteinExistence type="predicted"/>
<dbReference type="InterPro" id="IPR007282">
    <property type="entry name" value="NOT2/3/5_C"/>
</dbReference>
<feature type="domain" description="NOT2/NOT3/NOT5 C-terminal" evidence="2">
    <location>
        <begin position="228"/>
        <end position="306"/>
    </location>
</feature>
<organism evidence="3 4">
    <name type="scientific">Euplotes crassus</name>
    <dbReference type="NCBI Taxonomy" id="5936"/>
    <lineage>
        <taxon>Eukaryota</taxon>
        <taxon>Sar</taxon>
        <taxon>Alveolata</taxon>
        <taxon>Ciliophora</taxon>
        <taxon>Intramacronucleata</taxon>
        <taxon>Spirotrichea</taxon>
        <taxon>Hypotrichia</taxon>
        <taxon>Euplotida</taxon>
        <taxon>Euplotidae</taxon>
        <taxon>Moneuplotes</taxon>
    </lineage>
</organism>
<dbReference type="Proteomes" id="UP001295684">
    <property type="component" value="Unassembled WGS sequence"/>
</dbReference>
<feature type="compositionally biased region" description="Polar residues" evidence="1">
    <location>
        <begin position="24"/>
        <end position="48"/>
    </location>
</feature>
<sequence length="371" mass="41393">MKAGKRNRGKGSHKNRKGKANKGGQPTTNGNTITNRNSSTAGKNSDSTSKYKSDHNSAENGPITEKGAKTLMKRTMLNGEEDSGSKPSPYCAWNDEILTIDSGSEAIYTSGLGKMIPRGTNVADPDHSSTKKSISSLKESSHRNSSRRASAAKERTEICKDDPSSFNRKRVKEGCPENVSGTFLLSDDPDDQKYMFGNDWSSETKYPFEVNSISQFGLELNDNRKLSESFKSPFYKYYGDSKVEDLKTVDFSKMFAEHDETLLYIFHSMNELGIKDKSSKELTKKGWKFDSDSQRWITTREATPKGNKSNGDGKDLLKSKSNTRGKARDSTEIQRWKFDIDQWNLVPLKTSESNCETAASTRLGRIDSPTD</sequence>
<name>A0AAD1UHK9_EUPCR</name>
<feature type="region of interest" description="Disordered" evidence="1">
    <location>
        <begin position="1"/>
        <end position="91"/>
    </location>
</feature>